<dbReference type="GO" id="GO:0008788">
    <property type="term" value="F:alpha,alpha-phosphotrehalase activity"/>
    <property type="evidence" value="ECO:0007669"/>
    <property type="project" value="UniProtKB-EC"/>
</dbReference>
<dbReference type="Pfam" id="PF00128">
    <property type="entry name" value="Alpha-amylase"/>
    <property type="match status" value="1"/>
</dbReference>
<evidence type="ECO:0000256" key="2">
    <source>
        <dbReference type="PIRSR" id="PIRSR036917-2"/>
    </source>
</evidence>
<feature type="domain" description="Glycosyl hydrolase family 13 catalytic" evidence="6">
    <location>
        <begin position="201"/>
        <end position="653"/>
    </location>
</feature>
<feature type="signal peptide" evidence="5">
    <location>
        <begin position="1"/>
        <end position="20"/>
    </location>
</feature>
<evidence type="ECO:0000256" key="4">
    <source>
        <dbReference type="PIRSR" id="PIRSR036917-4"/>
    </source>
</evidence>
<keyword evidence="2" id="KW-0479">Metal-binding</keyword>
<gene>
    <name evidence="7" type="primary">treC</name>
    <name evidence="7" type="ORF">NCTC10699_02208</name>
</gene>
<dbReference type="GO" id="GO:0030980">
    <property type="term" value="P:alpha-glucan catabolic process"/>
    <property type="evidence" value="ECO:0007669"/>
    <property type="project" value="InterPro"/>
</dbReference>
<dbReference type="OrthoDB" id="9805159at2"/>
<feature type="binding site" evidence="2">
    <location>
        <position position="471"/>
    </location>
    <ligand>
        <name>Ca(2+)</name>
        <dbReference type="ChEBI" id="CHEBI:29108"/>
    </ligand>
</feature>
<feature type="chain" id="PRO_5017003478" evidence="5">
    <location>
        <begin position="21"/>
        <end position="692"/>
    </location>
</feature>
<feature type="site" description="Transition state stabilizer" evidence="3">
    <location>
        <position position="571"/>
    </location>
</feature>
<name>A0A379B7G1_9PAST</name>
<evidence type="ECO:0000313" key="8">
    <source>
        <dbReference type="Proteomes" id="UP000254280"/>
    </source>
</evidence>
<feature type="disulfide bond" evidence="4">
    <location>
        <begin position="61"/>
        <end position="79"/>
    </location>
</feature>
<reference evidence="7 8" key="1">
    <citation type="submission" date="2018-06" db="EMBL/GenBank/DDBJ databases">
        <authorList>
            <consortium name="Pathogen Informatics"/>
            <person name="Doyle S."/>
        </authorList>
    </citation>
    <scope>NUCLEOTIDE SEQUENCE [LARGE SCALE GENOMIC DNA]</scope>
    <source>
        <strain evidence="7 8">NCTC10699</strain>
    </source>
</reference>
<evidence type="ECO:0000259" key="6">
    <source>
        <dbReference type="SMART" id="SM00642"/>
    </source>
</evidence>
<dbReference type="InterPro" id="IPR017853">
    <property type="entry name" value="GH"/>
</dbReference>
<sequence>MQKQALFLALFGSLSFSAYATNWQHPHFNAFNALEQNTLFQADARLTKGNYPLQFWQDNQCFQAQSAVKLNQTVSLIPCSGDVPQLRLFKSADYQAQIDMRSGTPTLRISIIQAQEATPQVMKTCPAWDKKAVEIDVSGTFADGEQIRDFYSGQQAQVKHGKVTFMPAKEANGLLLLEKVADKSAVKNSAEFHWKNATVYFVLTDRFFNGNPANDHSYGRQKDGMQEIGTFHGGDLAGLTQKLDYLQQLGVNAIWISSPLEQMHGWVGGGSKGDFPHYAYHGYYHLDWTKVDANMGSEADLAHFIQQAHQRGMRVLFDVVMNHTGYATLADMQEFGFGALYLKGEEKQRILGEHWTTWKPSERQNWHSFNDYINFADKQAWQNWWGKNWVRSDIGGYDRPQFDDLTMSLSSLPDLKTESESAVDLPLFLQYKSTNAHYLPNAKVRDYLITWLSDWVRKYGVDGFRVDTAKHVEKSTWLALKNQAQKALQEWQNAHPQESFQQPFWMTGEAWGHGVFNSDYYQNGFDAMINFDFQEQAKNALDCFANIDSTYQTMNEKLQEINVLSYLSSHDTRLFFHSDAEQNIEKQKTAANLLLLAPGSVQIYYGDESGRQFGATGSDPMQGTRSDMNWQEIANSADKNALLTHWQKLSQFRQHHPAIGAGKQQSAVKNTPYFAFTRELGNDKVMIVWAGK</sequence>
<dbReference type="SMART" id="SM00642">
    <property type="entry name" value="Aamy"/>
    <property type="match status" value="1"/>
</dbReference>
<dbReference type="NCBIfam" id="NF007059">
    <property type="entry name" value="PRK09505.2-4"/>
    <property type="match status" value="1"/>
</dbReference>
<dbReference type="AlphaFoldDB" id="A0A379B7G1"/>
<keyword evidence="8" id="KW-1185">Reference proteome</keyword>
<feature type="active site" description="Proton donor" evidence="1">
    <location>
        <position position="509"/>
    </location>
</feature>
<keyword evidence="7" id="KW-0378">Hydrolase</keyword>
<dbReference type="EC" id="3.2.1.93" evidence="7"/>
<dbReference type="GO" id="GO:0009313">
    <property type="term" value="P:oligosaccharide catabolic process"/>
    <property type="evidence" value="ECO:0007669"/>
    <property type="project" value="InterPro"/>
</dbReference>
<dbReference type="EMBL" id="UGSS01000002">
    <property type="protein sequence ID" value="SUB34537.1"/>
    <property type="molecule type" value="Genomic_DNA"/>
</dbReference>
<dbReference type="PANTHER" id="PTHR10357:SF209">
    <property type="entry name" value="PERIPLASMIC ALPHA-AMYLASE"/>
    <property type="match status" value="1"/>
</dbReference>
<evidence type="ECO:0000313" key="7">
    <source>
        <dbReference type="EMBL" id="SUB34537.1"/>
    </source>
</evidence>
<dbReference type="GO" id="GO:0005509">
    <property type="term" value="F:calcium ion binding"/>
    <property type="evidence" value="ECO:0007669"/>
    <property type="project" value="InterPro"/>
</dbReference>
<dbReference type="Proteomes" id="UP000254280">
    <property type="component" value="Unassembled WGS sequence"/>
</dbReference>
<dbReference type="PIRSF" id="PIRSF036917">
    <property type="entry name" value="Alph_amls_MalS"/>
    <property type="match status" value="1"/>
</dbReference>
<dbReference type="SUPFAM" id="SSF51445">
    <property type="entry name" value="(Trans)glycosidases"/>
    <property type="match status" value="1"/>
</dbReference>
<dbReference type="NCBIfam" id="NF007060">
    <property type="entry name" value="PRK09505.2-5"/>
    <property type="match status" value="1"/>
</dbReference>
<organism evidence="7 8">
    <name type="scientific">[Pasteurella] mairii</name>
    <dbReference type="NCBI Taxonomy" id="757"/>
    <lineage>
        <taxon>Bacteria</taxon>
        <taxon>Pseudomonadati</taxon>
        <taxon>Pseudomonadota</taxon>
        <taxon>Gammaproteobacteria</taxon>
        <taxon>Pasteurellales</taxon>
        <taxon>Pasteurellaceae</taxon>
    </lineage>
</organism>
<dbReference type="GO" id="GO:0004556">
    <property type="term" value="F:alpha-amylase activity"/>
    <property type="evidence" value="ECO:0007669"/>
    <property type="project" value="UniProtKB-EC"/>
</dbReference>
<feature type="active site" description="Nucleophile" evidence="1">
    <location>
        <position position="467"/>
    </location>
</feature>
<keyword evidence="4" id="KW-1015">Disulfide bond</keyword>
<dbReference type="EC" id="3.2.1.1" evidence="7"/>
<dbReference type="Gene3D" id="3.20.20.80">
    <property type="entry name" value="Glycosidases"/>
    <property type="match status" value="1"/>
</dbReference>
<evidence type="ECO:0000256" key="1">
    <source>
        <dbReference type="PIRSR" id="PIRSR036917-1"/>
    </source>
</evidence>
<protein>
    <submittedName>
        <fullName evidence="7">Trehalose-6-phosphate hydrolase</fullName>
        <ecNumber evidence="7">3.2.1.1</ecNumber>
        <ecNumber evidence="7">3.2.1.93</ecNumber>
    </submittedName>
</protein>
<accession>A0A379B7G1</accession>
<feature type="disulfide bond" evidence="4">
    <location>
        <begin position="125"/>
        <end position="543"/>
    </location>
</feature>
<dbReference type="InterPro" id="IPR014635">
    <property type="entry name" value="A_amylase_MalS"/>
</dbReference>
<keyword evidence="5" id="KW-0732">Signal</keyword>
<proteinExistence type="predicted"/>
<dbReference type="InterPro" id="IPR006047">
    <property type="entry name" value="GH13_cat_dom"/>
</dbReference>
<dbReference type="PANTHER" id="PTHR10357">
    <property type="entry name" value="ALPHA-AMYLASE FAMILY MEMBER"/>
    <property type="match status" value="1"/>
</dbReference>
<evidence type="ECO:0000256" key="5">
    <source>
        <dbReference type="SAM" id="SignalP"/>
    </source>
</evidence>
<comment type="cofactor">
    <cofactor evidence="2">
        <name>Ca(2+)</name>
        <dbReference type="ChEBI" id="CHEBI:29108"/>
    </cofactor>
    <text evidence="2">Binds 1 Ca(2+) ion per subunit.</text>
</comment>
<dbReference type="NCBIfam" id="NF007052">
    <property type="entry name" value="PRK09505.1-2"/>
    <property type="match status" value="1"/>
</dbReference>
<dbReference type="GO" id="GO:0042597">
    <property type="term" value="C:periplasmic space"/>
    <property type="evidence" value="ECO:0007669"/>
    <property type="project" value="InterPro"/>
</dbReference>
<evidence type="ECO:0000256" key="3">
    <source>
        <dbReference type="PIRSR" id="PIRSR036917-3"/>
    </source>
</evidence>
<feature type="binding site" evidence="2">
    <location>
        <position position="322"/>
    </location>
    <ligand>
        <name>Ca(2+)</name>
        <dbReference type="ChEBI" id="CHEBI:29108"/>
    </ligand>
</feature>
<keyword evidence="2" id="KW-0106">Calcium</keyword>
<keyword evidence="7" id="KW-0326">Glycosidase</keyword>